<dbReference type="EMBL" id="JAPWIE010000006">
    <property type="protein sequence ID" value="MCZ4552312.1"/>
    <property type="molecule type" value="Genomic_DNA"/>
</dbReference>
<dbReference type="PANTHER" id="PTHR41252:SF1">
    <property type="entry name" value="BLR2505 PROTEIN"/>
    <property type="match status" value="1"/>
</dbReference>
<accession>A0ABT4MZ94</accession>
<dbReference type="Pfam" id="PF12680">
    <property type="entry name" value="SnoaL_2"/>
    <property type="match status" value="1"/>
</dbReference>
<evidence type="ECO:0000259" key="1">
    <source>
        <dbReference type="Pfam" id="PF12680"/>
    </source>
</evidence>
<dbReference type="RefSeq" id="WP_301573082.1">
    <property type="nucleotide sequence ID" value="NZ_JAPWIE010000006.1"/>
</dbReference>
<gene>
    <name evidence="2" type="ORF">O4213_20125</name>
</gene>
<dbReference type="SUPFAM" id="SSF54427">
    <property type="entry name" value="NTF2-like"/>
    <property type="match status" value="1"/>
</dbReference>
<dbReference type="InterPro" id="IPR037401">
    <property type="entry name" value="SnoaL-like"/>
</dbReference>
<dbReference type="Proteomes" id="UP001067235">
    <property type="component" value="Unassembled WGS sequence"/>
</dbReference>
<reference evidence="2" key="1">
    <citation type="submission" date="2022-12" db="EMBL/GenBank/DDBJ databases">
        <authorList>
            <person name="Krivoruchko A.V."/>
            <person name="Elkin A."/>
        </authorList>
    </citation>
    <scope>NUCLEOTIDE SEQUENCE</scope>
    <source>
        <strain evidence="2">IEGM 1388</strain>
    </source>
</reference>
<organism evidence="2 3">
    <name type="scientific">Gordonia rubripertincta</name>
    <name type="common">Rhodococcus corallinus</name>
    <dbReference type="NCBI Taxonomy" id="36822"/>
    <lineage>
        <taxon>Bacteria</taxon>
        <taxon>Bacillati</taxon>
        <taxon>Actinomycetota</taxon>
        <taxon>Actinomycetes</taxon>
        <taxon>Mycobacteriales</taxon>
        <taxon>Gordoniaceae</taxon>
        <taxon>Gordonia</taxon>
    </lineage>
</organism>
<dbReference type="PANTHER" id="PTHR41252">
    <property type="entry name" value="BLR2505 PROTEIN"/>
    <property type="match status" value="1"/>
</dbReference>
<sequence>MSTTATTVSIEEKNKELVAEFMKVFSAGDVDKILSFLSPTATWWVAGTIDGISGSKNKQEFGEMLSSLSSTSKNGAIALKPLAWTAEGERVAVETESYAELENGRTYNNLYHFVFVINNGEIESIKEFLDTEHTRAVFLG</sequence>
<dbReference type="Gene3D" id="3.10.450.50">
    <property type="match status" value="1"/>
</dbReference>
<evidence type="ECO:0000313" key="2">
    <source>
        <dbReference type="EMBL" id="MCZ4552312.1"/>
    </source>
</evidence>
<evidence type="ECO:0000313" key="3">
    <source>
        <dbReference type="Proteomes" id="UP001067235"/>
    </source>
</evidence>
<proteinExistence type="predicted"/>
<dbReference type="InterPro" id="IPR032710">
    <property type="entry name" value="NTF2-like_dom_sf"/>
</dbReference>
<name>A0ABT4MZ94_GORRU</name>
<keyword evidence="3" id="KW-1185">Reference proteome</keyword>
<feature type="domain" description="SnoaL-like" evidence="1">
    <location>
        <begin position="18"/>
        <end position="123"/>
    </location>
</feature>
<comment type="caution">
    <text evidence="2">The sequence shown here is derived from an EMBL/GenBank/DDBJ whole genome shotgun (WGS) entry which is preliminary data.</text>
</comment>
<protein>
    <submittedName>
        <fullName evidence="2">Nuclear transport factor 2 family protein</fullName>
    </submittedName>
</protein>